<keyword evidence="3 6" id="KW-0694">RNA-binding</keyword>
<dbReference type="PANTHER" id="PTHR10744">
    <property type="entry name" value="40S RIBOSOMAL PROTEIN S11 FAMILY MEMBER"/>
    <property type="match status" value="1"/>
</dbReference>
<dbReference type="PANTHER" id="PTHR10744:SF1">
    <property type="entry name" value="SMALL RIBOSOMAL SUBUNIT PROTEIN US17M"/>
    <property type="match status" value="1"/>
</dbReference>
<comment type="function">
    <text evidence="6">One of the primary rRNA binding proteins, it binds specifically to the 5'-end of 16S ribosomal RNA.</text>
</comment>
<dbReference type="NCBIfam" id="NF004123">
    <property type="entry name" value="PRK05610.1"/>
    <property type="match status" value="1"/>
</dbReference>
<dbReference type="HAMAP" id="MF_01345_B">
    <property type="entry name" value="Ribosomal_uS17_B"/>
    <property type="match status" value="1"/>
</dbReference>
<dbReference type="GO" id="GO:0005840">
    <property type="term" value="C:ribosome"/>
    <property type="evidence" value="ECO:0007669"/>
    <property type="project" value="UniProtKB-KW"/>
</dbReference>
<sequence>MTENTADMNQAEKKLRTVEGRVVSNKMDKTVTVLVERQVKHALYGKYIRRSTKLHAHDADNACNEGDMVRMVEIAPMSKTKNWRVVEIVTRAAE</sequence>
<evidence type="ECO:0000313" key="8">
    <source>
        <dbReference type="Proteomes" id="UP001156940"/>
    </source>
</evidence>
<evidence type="ECO:0000313" key="7">
    <source>
        <dbReference type="EMBL" id="MDH5822092.1"/>
    </source>
</evidence>
<comment type="subunit">
    <text evidence="6">Part of the 30S ribosomal subunit.</text>
</comment>
<dbReference type="NCBIfam" id="TIGR03635">
    <property type="entry name" value="uS17_bact"/>
    <property type="match status" value="1"/>
</dbReference>
<evidence type="ECO:0000256" key="1">
    <source>
        <dbReference type="ARBA" id="ARBA00010254"/>
    </source>
</evidence>
<evidence type="ECO:0000256" key="5">
    <source>
        <dbReference type="ARBA" id="ARBA00023274"/>
    </source>
</evidence>
<protein>
    <recommendedName>
        <fullName evidence="6">Small ribosomal subunit protein uS17</fullName>
    </recommendedName>
</protein>
<gene>
    <name evidence="6 7" type="primary">rpsQ</name>
    <name evidence="7" type="ORF">QFW77_03665</name>
</gene>
<dbReference type="Gene3D" id="2.40.50.140">
    <property type="entry name" value="Nucleic acid-binding proteins"/>
    <property type="match status" value="1"/>
</dbReference>
<reference evidence="7 8" key="1">
    <citation type="submission" date="2023-04" db="EMBL/GenBank/DDBJ databases">
        <title>Luteimonas endophyticus RD2P54.</title>
        <authorList>
            <person name="Sun J.-Q."/>
        </authorList>
    </citation>
    <scope>NUCLEOTIDE SEQUENCE [LARGE SCALE GENOMIC DNA]</scope>
    <source>
        <strain evidence="7 8">RD2P54</strain>
    </source>
</reference>
<comment type="similarity">
    <text evidence="1 6">Belongs to the universal ribosomal protein uS17 family.</text>
</comment>
<dbReference type="InterPro" id="IPR000266">
    <property type="entry name" value="Ribosomal_uS17"/>
</dbReference>
<dbReference type="InterPro" id="IPR019984">
    <property type="entry name" value="Ribosomal_uS17_bact/chlr"/>
</dbReference>
<name>A0ABT6J5I3_9GAMM</name>
<dbReference type="SUPFAM" id="SSF50249">
    <property type="entry name" value="Nucleic acid-binding proteins"/>
    <property type="match status" value="1"/>
</dbReference>
<dbReference type="Proteomes" id="UP001156940">
    <property type="component" value="Unassembled WGS sequence"/>
</dbReference>
<accession>A0ABT6J5I3</accession>
<keyword evidence="4 6" id="KW-0689">Ribosomal protein</keyword>
<evidence type="ECO:0000256" key="3">
    <source>
        <dbReference type="ARBA" id="ARBA00022884"/>
    </source>
</evidence>
<dbReference type="PRINTS" id="PR00973">
    <property type="entry name" value="RIBOSOMALS17"/>
</dbReference>
<organism evidence="7 8">
    <name type="scientific">Luteimonas endophytica</name>
    <dbReference type="NCBI Taxonomy" id="3042023"/>
    <lineage>
        <taxon>Bacteria</taxon>
        <taxon>Pseudomonadati</taxon>
        <taxon>Pseudomonadota</taxon>
        <taxon>Gammaproteobacteria</taxon>
        <taxon>Lysobacterales</taxon>
        <taxon>Lysobacteraceae</taxon>
        <taxon>Luteimonas</taxon>
    </lineage>
</organism>
<dbReference type="Pfam" id="PF00366">
    <property type="entry name" value="Ribosomal_S17"/>
    <property type="match status" value="1"/>
</dbReference>
<evidence type="ECO:0000256" key="2">
    <source>
        <dbReference type="ARBA" id="ARBA00022730"/>
    </source>
</evidence>
<evidence type="ECO:0000256" key="6">
    <source>
        <dbReference type="HAMAP-Rule" id="MF_01345"/>
    </source>
</evidence>
<keyword evidence="2 6" id="KW-0699">rRNA-binding</keyword>
<comment type="caution">
    <text evidence="7">The sequence shown here is derived from an EMBL/GenBank/DDBJ whole genome shotgun (WGS) entry which is preliminary data.</text>
</comment>
<proteinExistence type="inferred from homology"/>
<dbReference type="InterPro" id="IPR012340">
    <property type="entry name" value="NA-bd_OB-fold"/>
</dbReference>
<dbReference type="EMBL" id="JARXRM010000017">
    <property type="protein sequence ID" value="MDH5822092.1"/>
    <property type="molecule type" value="Genomic_DNA"/>
</dbReference>
<keyword evidence="8" id="KW-1185">Reference proteome</keyword>
<dbReference type="CDD" id="cd00364">
    <property type="entry name" value="Ribosomal_uS17"/>
    <property type="match status" value="1"/>
</dbReference>
<keyword evidence="5 6" id="KW-0687">Ribonucleoprotein</keyword>
<evidence type="ECO:0000256" key="4">
    <source>
        <dbReference type="ARBA" id="ARBA00022980"/>
    </source>
</evidence>